<name>A0A9X2MMA2_9FIRM</name>
<dbReference type="SUPFAM" id="SSF55804">
    <property type="entry name" value="Phoshotransferase/anion transport protein"/>
    <property type="match status" value="1"/>
</dbReference>
<evidence type="ECO:0000259" key="1">
    <source>
        <dbReference type="PROSITE" id="PS51094"/>
    </source>
</evidence>
<dbReference type="PROSITE" id="PS51094">
    <property type="entry name" value="PTS_EIIA_TYPE_2"/>
    <property type="match status" value="1"/>
</dbReference>
<dbReference type="InterPro" id="IPR051541">
    <property type="entry name" value="PTS_SugarTrans_NitroReg"/>
</dbReference>
<dbReference type="RefSeq" id="WP_042679715.1">
    <property type="nucleotide sequence ID" value="NZ_CABKTM010000014.1"/>
</dbReference>
<dbReference type="InterPro" id="IPR002178">
    <property type="entry name" value="PTS_EIIA_type-2_dom"/>
</dbReference>
<dbReference type="InterPro" id="IPR016152">
    <property type="entry name" value="PTrfase/Anion_transptr"/>
</dbReference>
<keyword evidence="2" id="KW-0762">Sugar transport</keyword>
<dbReference type="EMBL" id="JANJZL010000027">
    <property type="protein sequence ID" value="MCR2045655.1"/>
    <property type="molecule type" value="Genomic_DNA"/>
</dbReference>
<dbReference type="Proteomes" id="UP001142078">
    <property type="component" value="Unassembled WGS sequence"/>
</dbReference>
<dbReference type="Gene3D" id="3.40.930.10">
    <property type="entry name" value="Mannitol-specific EII, Chain A"/>
    <property type="match status" value="1"/>
</dbReference>
<dbReference type="PANTHER" id="PTHR47738:SF3">
    <property type="entry name" value="PHOSPHOTRANSFERASE SYSTEM MANNITOL_FRUCTOSE-SPECIFIC IIA DOMAIN CONTAINING PROTEIN"/>
    <property type="match status" value="1"/>
</dbReference>
<sequence>MNMLKKELIYIDVKADSKKELLSKLSDELYKQDYVKENFKEAILNREEKYPTGLPTSGVKVALPHAKSEYVNKSAILVATLEQPVSFKEMGSGTEDIDVELVFMLAVKDPSQQVKVLQKLINFFSKEDMMISLKESKEVNYIYNLLIDNVIK</sequence>
<feature type="domain" description="PTS EIIA type-2" evidence="1">
    <location>
        <begin position="2"/>
        <end position="149"/>
    </location>
</feature>
<gene>
    <name evidence="2" type="ORF">NSA23_16335</name>
</gene>
<dbReference type="AlphaFoldDB" id="A0A9X2MMA2"/>
<dbReference type="CDD" id="cd00211">
    <property type="entry name" value="PTS_IIA_fru"/>
    <property type="match status" value="1"/>
</dbReference>
<keyword evidence="3" id="KW-1185">Reference proteome</keyword>
<protein>
    <submittedName>
        <fullName evidence="2">PTS sugar transporter subunit IIA</fullName>
    </submittedName>
</protein>
<dbReference type="Pfam" id="PF00359">
    <property type="entry name" value="PTS_EIIA_2"/>
    <property type="match status" value="1"/>
</dbReference>
<accession>A0A9X2MMA2</accession>
<evidence type="ECO:0000313" key="2">
    <source>
        <dbReference type="EMBL" id="MCR2045655.1"/>
    </source>
</evidence>
<keyword evidence="2" id="KW-0813">Transport</keyword>
<evidence type="ECO:0000313" key="3">
    <source>
        <dbReference type="Proteomes" id="UP001142078"/>
    </source>
</evidence>
<reference evidence="2" key="1">
    <citation type="submission" date="2022-07" db="EMBL/GenBank/DDBJ databases">
        <title>Enhanced cultured diversity of the mouse gut microbiota enables custom-made synthetic communities.</title>
        <authorList>
            <person name="Afrizal A."/>
        </authorList>
    </citation>
    <scope>NUCLEOTIDE SEQUENCE</scope>
    <source>
        <strain evidence="2">DSM 29482</strain>
    </source>
</reference>
<organism evidence="2 3">
    <name type="scientific">Anaerosalibacter massiliensis</name>
    <dbReference type="NCBI Taxonomy" id="1347392"/>
    <lineage>
        <taxon>Bacteria</taxon>
        <taxon>Bacillati</taxon>
        <taxon>Bacillota</taxon>
        <taxon>Tissierellia</taxon>
        <taxon>Tissierellales</taxon>
        <taxon>Sporanaerobacteraceae</taxon>
        <taxon>Anaerosalibacter</taxon>
    </lineage>
</organism>
<proteinExistence type="predicted"/>
<comment type="caution">
    <text evidence="2">The sequence shown here is derived from an EMBL/GenBank/DDBJ whole genome shotgun (WGS) entry which is preliminary data.</text>
</comment>
<dbReference type="PANTHER" id="PTHR47738">
    <property type="entry name" value="PTS SYSTEM FRUCTOSE-LIKE EIIA COMPONENT-RELATED"/>
    <property type="match status" value="1"/>
</dbReference>